<keyword evidence="1" id="KW-0175">Coiled coil</keyword>
<evidence type="ECO:0000313" key="2">
    <source>
        <dbReference type="CGD" id="CAL0000182256"/>
    </source>
</evidence>
<feature type="coiled-coil region" evidence="1">
    <location>
        <begin position="388"/>
        <end position="434"/>
    </location>
</feature>
<evidence type="ECO:0000256" key="1">
    <source>
        <dbReference type="SAM" id="Coils"/>
    </source>
</evidence>
<evidence type="ECO:0000313" key="3">
    <source>
        <dbReference type="EMBL" id="AOW30015.1"/>
    </source>
</evidence>
<accession>A0A1D8PPG1</accession>
<dbReference type="CGD" id="CAL0000182256">
    <property type="gene designation" value="orf19.11144"/>
</dbReference>
<dbReference type="GeneID" id="3647075"/>
<dbReference type="InParanoid" id="A0A1D8PPG1"/>
<reference evidence="3 4" key="3">
    <citation type="journal article" date="2013" name="Genome Biol.">
        <title>Assembly of a phased diploid Candida albicans genome facilitates allele-specific measurements and provides a simple model for repeat and indel structure.</title>
        <authorList>
            <person name="Muzzey D."/>
            <person name="Schwartz K."/>
            <person name="Weissman J.S."/>
            <person name="Sherlock G."/>
        </authorList>
    </citation>
    <scope>NUCLEOTIDE SEQUENCE [LARGE SCALE GENOMIC DNA]</scope>
    <source>
        <strain evidence="4">SC5314 / ATCC MYA-2876</strain>
    </source>
</reference>
<protein>
    <submittedName>
        <fullName evidence="3">Uncharacterized protein</fullName>
    </submittedName>
</protein>
<dbReference type="OrthoDB" id="4074633at2759"/>
<evidence type="ECO:0000313" key="4">
    <source>
        <dbReference type="Proteomes" id="UP000000559"/>
    </source>
</evidence>
<proteinExistence type="predicted"/>
<reference evidence="3 4" key="2">
    <citation type="journal article" date="2007" name="Genome Biol.">
        <title>Assembly of the Candida albicans genome into sixteen supercontigs aligned on the eight chromosomes.</title>
        <authorList>
            <person name="van het Hoog M."/>
            <person name="Rast T.J."/>
            <person name="Martchenko M."/>
            <person name="Grindle S."/>
            <person name="Dignard D."/>
            <person name="Hogues H."/>
            <person name="Cuomo C."/>
            <person name="Berriman M."/>
            <person name="Scherer S."/>
            <person name="Magee B.B."/>
            <person name="Whiteway M."/>
            <person name="Chibana H."/>
            <person name="Nantel A."/>
            <person name="Magee P.T."/>
        </authorList>
    </citation>
    <scope>GENOME REANNOTATION</scope>
    <source>
        <strain evidence="4">SC5314 / ATCC MYA-2876</strain>
    </source>
</reference>
<organism evidence="3 4">
    <name type="scientific">Candida albicans (strain SC5314 / ATCC MYA-2876)</name>
    <name type="common">Yeast</name>
    <dbReference type="NCBI Taxonomy" id="237561"/>
    <lineage>
        <taxon>Eukaryota</taxon>
        <taxon>Fungi</taxon>
        <taxon>Dikarya</taxon>
        <taxon>Ascomycota</taxon>
        <taxon>Saccharomycotina</taxon>
        <taxon>Pichiomycetes</taxon>
        <taxon>Debaryomycetaceae</taxon>
        <taxon>Candida/Lodderomyces clade</taxon>
        <taxon>Candida</taxon>
    </lineage>
</organism>
<dbReference type="EMBL" id="CP017628">
    <property type="protein sequence ID" value="AOW30015.1"/>
    <property type="molecule type" value="Genomic_DNA"/>
</dbReference>
<reference evidence="3 4" key="1">
    <citation type="journal article" date="2004" name="Proc. Natl. Acad. Sci. U.S.A.">
        <title>The diploid genome sequence of Candida albicans.</title>
        <authorList>
            <person name="Jones T."/>
            <person name="Federspiel N.A."/>
            <person name="Chibana H."/>
            <person name="Dungan J."/>
            <person name="Kalman S."/>
            <person name="Magee B.B."/>
            <person name="Newport G."/>
            <person name="Thorstenson Y.R."/>
            <person name="Agabian N."/>
            <person name="Magee P.T."/>
            <person name="Davis R.W."/>
            <person name="Scherer S."/>
        </authorList>
    </citation>
    <scope>NUCLEOTIDE SEQUENCE [LARGE SCALE GENOMIC DNA]</scope>
    <source>
        <strain evidence="4">SC5314 / ATCC MYA-2876</strain>
    </source>
</reference>
<dbReference type="KEGG" id="cal:CAALFM_C600690WA"/>
<dbReference type="RefSeq" id="XP_711332.2">
    <property type="nucleotide sequence ID" value="XM_706240.2"/>
</dbReference>
<keyword evidence="4" id="KW-1185">Reference proteome</keyword>
<gene>
    <name evidence="3" type="ordered locus">CAALFM_C600690WA</name>
    <name evidence="2" type="ordered locus">orf19.11144</name>
</gene>
<sequence length="508" mass="59137">MNRLVSELTSRNDHKLAVCQLYRALLRKTNQLASIPASINKFELKYNIQERFRSNYGSTFQISEQILKGITLNEALSLALGGNWDDLKQFIDIQRKEVFSYQKRRADYLTNKEKIEESAKKTARGKVKRNLLARSRRKTKYYAPDLRMPDSEQQFIKDGLANAKYQGDTVLKQFLHELQSLKKIPDPKLLPYSPELIFTAGDNLNFDHIIRGTSSKSLENFDQDILKAIVIPAMEYDINKLYLDQLKSDLDNKGPYKATVHEALAGTVPVPYIMQPTKKKIGREEIAKLIKKQIFFRRMINIWESQTHLTEENKQKDGSYPIKGSHGFGPEELVYPREYYQELYDAEEMYEILLQIHINELNGKPNDPLDLEQFSWSESLDIASNYLRDAYKQVIQDSKMDLKELQDHLQKSFNNHYDEQVEKYERLITNLQKHNVFKHSEIVSPPGSRSIFDVAAKRSIDFFPKEEVIGKGKTLGEFMAESGFKHYKHGYKLTKRIAQIMKKLGKDF</sequence>
<dbReference type="Proteomes" id="UP000000559">
    <property type="component" value="Chromosome 6"/>
</dbReference>
<dbReference type="VEuPathDB" id="FungiDB:C6_00690W_A"/>
<name>A0A1D8PPG1_CANAL</name>
<dbReference type="AlphaFoldDB" id="A0A1D8PPG1"/>